<reference evidence="1 2" key="1">
    <citation type="submission" date="2012-04" db="EMBL/GenBank/DDBJ databases">
        <authorList>
            <person name="Harkins D.M."/>
            <person name="Madupu R."/>
            <person name="Durkin A.S."/>
            <person name="Torralba M."/>
            <person name="Methe B."/>
            <person name="Sutton G.G."/>
            <person name="Nelson K.E."/>
        </authorList>
    </citation>
    <scope>NUCLEOTIDE SEQUENCE [LARGE SCALE GENOMIC DNA]</scope>
    <source>
        <strain evidence="1 2">VK64</strain>
    </source>
</reference>
<comment type="caution">
    <text evidence="1">The sequence shown here is derived from an EMBL/GenBank/DDBJ whole genome shotgun (WGS) entry which is preliminary data.</text>
</comment>
<evidence type="ECO:0000313" key="1">
    <source>
        <dbReference type="EMBL" id="EIG29730.1"/>
    </source>
</evidence>
<dbReference type="EMBL" id="AJMT01000051">
    <property type="protein sequence ID" value="EIG29730.1"/>
    <property type="molecule type" value="Genomic_DNA"/>
</dbReference>
<dbReference type="Proteomes" id="UP000004473">
    <property type="component" value="Unassembled WGS sequence"/>
</dbReference>
<protein>
    <submittedName>
        <fullName evidence="1">Uncharacterized protein</fullName>
    </submittedName>
</protein>
<dbReference type="AlphaFoldDB" id="I2NV69"/>
<evidence type="ECO:0000313" key="2">
    <source>
        <dbReference type="Proteomes" id="UP000004473"/>
    </source>
</evidence>
<organism evidence="1 2">
    <name type="scientific">Neisseria sicca VK64</name>
    <dbReference type="NCBI Taxonomy" id="1095748"/>
    <lineage>
        <taxon>Bacteria</taxon>
        <taxon>Pseudomonadati</taxon>
        <taxon>Pseudomonadota</taxon>
        <taxon>Betaproteobacteria</taxon>
        <taxon>Neisseriales</taxon>
        <taxon>Neisseriaceae</taxon>
        <taxon>Neisseria</taxon>
    </lineage>
</organism>
<gene>
    <name evidence="1" type="ORF">HMPREF1051_0691</name>
</gene>
<accession>I2NV69</accession>
<sequence length="42" mass="4745">MLSGTGGILTENQPAPYCRLSRFRRPFLLDSVTHIAEEAFLH</sequence>
<proteinExistence type="predicted"/>
<name>I2NV69_NEISI</name>